<evidence type="ECO:0000256" key="1">
    <source>
        <dbReference type="ARBA" id="ARBA00022679"/>
    </source>
</evidence>
<dbReference type="InterPro" id="IPR000253">
    <property type="entry name" value="FHA_dom"/>
</dbReference>
<evidence type="ECO:0000313" key="9">
    <source>
        <dbReference type="EMBL" id="KAG1537191.1"/>
    </source>
</evidence>
<accession>A0A9P6Y1C8</accession>
<dbReference type="Pfam" id="PF00498">
    <property type="entry name" value="FHA"/>
    <property type="match status" value="1"/>
</dbReference>
<dbReference type="Pfam" id="PF17123">
    <property type="entry name" value="zf-RING_11"/>
    <property type="match status" value="1"/>
</dbReference>
<dbReference type="InterPro" id="IPR001841">
    <property type="entry name" value="Znf_RING"/>
</dbReference>
<name>A0A9P6Y1C8_RHIOR</name>
<sequence length="188" mass="21586">MTFRSKVVSRKHAEIFVDNELVYIRDTGSSSGTFLNNKRLSPPNECSPGFILRNNDIIQLGVDYQGGTEEIYRCVRMRIELNDNEKDYSSQQYNIKTYHSIQNLTKRKVNEDVHVEECCICLYAIAPFQALFVAPCSHTFHYKCLRPLLANHPGFVCPLCRHYSDLDANVSVEVEEVKTMLTSLKEAK</sequence>
<dbReference type="Proteomes" id="UP000717996">
    <property type="component" value="Unassembled WGS sequence"/>
</dbReference>
<dbReference type="PANTHER" id="PTHR15067">
    <property type="entry name" value="E3 UBIQUITIN-PROTEIN LIGASE RNF8"/>
    <property type="match status" value="1"/>
</dbReference>
<dbReference type="SUPFAM" id="SSF57850">
    <property type="entry name" value="RING/U-box"/>
    <property type="match status" value="1"/>
</dbReference>
<dbReference type="SMART" id="SM00184">
    <property type="entry name" value="RING"/>
    <property type="match status" value="1"/>
</dbReference>
<dbReference type="GO" id="GO:0006511">
    <property type="term" value="P:ubiquitin-dependent protein catabolic process"/>
    <property type="evidence" value="ECO:0007669"/>
    <property type="project" value="TreeGrafter"/>
</dbReference>
<dbReference type="OrthoDB" id="687730at2759"/>
<evidence type="ECO:0000313" key="10">
    <source>
        <dbReference type="Proteomes" id="UP000717996"/>
    </source>
</evidence>
<dbReference type="GO" id="GO:0000151">
    <property type="term" value="C:ubiquitin ligase complex"/>
    <property type="evidence" value="ECO:0007669"/>
    <property type="project" value="TreeGrafter"/>
</dbReference>
<dbReference type="PROSITE" id="PS50089">
    <property type="entry name" value="ZF_RING_2"/>
    <property type="match status" value="1"/>
</dbReference>
<proteinExistence type="predicted"/>
<dbReference type="PROSITE" id="PS50006">
    <property type="entry name" value="FHA_DOMAIN"/>
    <property type="match status" value="1"/>
</dbReference>
<dbReference type="AlphaFoldDB" id="A0A9P6Y1C8"/>
<gene>
    <name evidence="9" type="ORF">G6F51_010518</name>
</gene>
<dbReference type="Gene3D" id="3.30.40.10">
    <property type="entry name" value="Zinc/RING finger domain, C3HC4 (zinc finger)"/>
    <property type="match status" value="1"/>
</dbReference>
<feature type="domain" description="FHA" evidence="7">
    <location>
        <begin position="1"/>
        <end position="40"/>
    </location>
</feature>
<dbReference type="GO" id="GO:0061630">
    <property type="term" value="F:ubiquitin protein ligase activity"/>
    <property type="evidence" value="ECO:0007669"/>
    <property type="project" value="TreeGrafter"/>
</dbReference>
<evidence type="ECO:0000256" key="4">
    <source>
        <dbReference type="ARBA" id="ARBA00022786"/>
    </source>
</evidence>
<dbReference type="InterPro" id="IPR008984">
    <property type="entry name" value="SMAD_FHA_dom_sf"/>
</dbReference>
<evidence type="ECO:0000256" key="3">
    <source>
        <dbReference type="ARBA" id="ARBA00022771"/>
    </source>
</evidence>
<comment type="caution">
    <text evidence="9">The sequence shown here is derived from an EMBL/GenBank/DDBJ whole genome shotgun (WGS) entry which is preliminary data.</text>
</comment>
<evidence type="ECO:0000259" key="8">
    <source>
        <dbReference type="PROSITE" id="PS50089"/>
    </source>
</evidence>
<dbReference type="InterPro" id="IPR013083">
    <property type="entry name" value="Znf_RING/FYVE/PHD"/>
</dbReference>
<dbReference type="SUPFAM" id="SSF49879">
    <property type="entry name" value="SMAD/FHA domain"/>
    <property type="match status" value="1"/>
</dbReference>
<evidence type="ECO:0008006" key="11">
    <source>
        <dbReference type="Google" id="ProtNLM"/>
    </source>
</evidence>
<keyword evidence="2" id="KW-0479">Metal-binding</keyword>
<keyword evidence="5" id="KW-0862">Zinc</keyword>
<keyword evidence="4" id="KW-0833">Ubl conjugation pathway</keyword>
<dbReference type="Gene3D" id="2.60.200.20">
    <property type="match status" value="1"/>
</dbReference>
<dbReference type="GO" id="GO:0032153">
    <property type="term" value="C:cell division site"/>
    <property type="evidence" value="ECO:0007669"/>
    <property type="project" value="TreeGrafter"/>
</dbReference>
<keyword evidence="1" id="KW-0808">Transferase</keyword>
<evidence type="ECO:0000256" key="5">
    <source>
        <dbReference type="ARBA" id="ARBA00022833"/>
    </source>
</evidence>
<keyword evidence="3 6" id="KW-0863">Zinc-finger</keyword>
<reference evidence="9" key="1">
    <citation type="journal article" date="2020" name="Microb. Genom.">
        <title>Genetic diversity of clinical and environmental Mucorales isolates obtained from an investigation of mucormycosis cases among solid organ transplant recipients.</title>
        <authorList>
            <person name="Nguyen M.H."/>
            <person name="Kaul D."/>
            <person name="Muto C."/>
            <person name="Cheng S.J."/>
            <person name="Richter R.A."/>
            <person name="Bruno V.M."/>
            <person name="Liu G."/>
            <person name="Beyhan S."/>
            <person name="Sundermann A.J."/>
            <person name="Mounaud S."/>
            <person name="Pasculle A.W."/>
            <person name="Nierman W.C."/>
            <person name="Driscoll E."/>
            <person name="Cumbie R."/>
            <person name="Clancy C.J."/>
            <person name="Dupont C.L."/>
        </authorList>
    </citation>
    <scope>NUCLEOTIDE SEQUENCE</scope>
    <source>
        <strain evidence="9">GL16</strain>
    </source>
</reference>
<dbReference type="EMBL" id="JAANIT010002196">
    <property type="protein sequence ID" value="KAG1537191.1"/>
    <property type="molecule type" value="Genomic_DNA"/>
</dbReference>
<dbReference type="GO" id="GO:0005829">
    <property type="term" value="C:cytosol"/>
    <property type="evidence" value="ECO:0007669"/>
    <property type="project" value="TreeGrafter"/>
</dbReference>
<evidence type="ECO:0000256" key="2">
    <source>
        <dbReference type="ARBA" id="ARBA00022723"/>
    </source>
</evidence>
<dbReference type="PANTHER" id="PTHR15067:SF7">
    <property type="entry name" value="E3 UBIQUITIN-PROTEIN LIGASE DMA1-RELATED"/>
    <property type="match status" value="1"/>
</dbReference>
<evidence type="ECO:0000256" key="6">
    <source>
        <dbReference type="PROSITE-ProRule" id="PRU00175"/>
    </source>
</evidence>
<evidence type="ECO:0000259" key="7">
    <source>
        <dbReference type="PROSITE" id="PS50006"/>
    </source>
</evidence>
<dbReference type="GO" id="GO:0016567">
    <property type="term" value="P:protein ubiquitination"/>
    <property type="evidence" value="ECO:0007669"/>
    <property type="project" value="TreeGrafter"/>
</dbReference>
<organism evidence="9 10">
    <name type="scientific">Rhizopus oryzae</name>
    <name type="common">Mucormycosis agent</name>
    <name type="synonym">Rhizopus arrhizus var. delemar</name>
    <dbReference type="NCBI Taxonomy" id="64495"/>
    <lineage>
        <taxon>Eukaryota</taxon>
        <taxon>Fungi</taxon>
        <taxon>Fungi incertae sedis</taxon>
        <taxon>Mucoromycota</taxon>
        <taxon>Mucoromycotina</taxon>
        <taxon>Mucoromycetes</taxon>
        <taxon>Mucorales</taxon>
        <taxon>Mucorineae</taxon>
        <taxon>Rhizopodaceae</taxon>
        <taxon>Rhizopus</taxon>
    </lineage>
</organism>
<protein>
    <recommendedName>
        <fullName evidence="11">SMAD/FHA domain-containing protein</fullName>
    </recommendedName>
</protein>
<dbReference type="GO" id="GO:0008270">
    <property type="term" value="F:zinc ion binding"/>
    <property type="evidence" value="ECO:0007669"/>
    <property type="project" value="UniProtKB-KW"/>
</dbReference>
<feature type="domain" description="RING-type" evidence="8">
    <location>
        <begin position="118"/>
        <end position="161"/>
    </location>
</feature>